<evidence type="ECO:0000256" key="2">
    <source>
        <dbReference type="SAM" id="SignalP"/>
    </source>
</evidence>
<evidence type="ECO:0000313" key="5">
    <source>
        <dbReference type="Proteomes" id="UP000253998"/>
    </source>
</evidence>
<proteinExistence type="predicted"/>
<accession>A0A8B2TZ65</accession>
<dbReference type="AlphaFoldDB" id="A0A8B2TZ65"/>
<dbReference type="NCBIfam" id="TIGR01414">
    <property type="entry name" value="autotrans_barl"/>
    <property type="match status" value="1"/>
</dbReference>
<dbReference type="GO" id="GO:0019867">
    <property type="term" value="C:outer membrane"/>
    <property type="evidence" value="ECO:0007669"/>
    <property type="project" value="InterPro"/>
</dbReference>
<dbReference type="Gene3D" id="2.40.160.20">
    <property type="match status" value="1"/>
</dbReference>
<dbReference type="Pfam" id="PF13505">
    <property type="entry name" value="OMP_b-brl"/>
    <property type="match status" value="1"/>
</dbReference>
<dbReference type="RefSeq" id="WP_111296936.1">
    <property type="nucleotide sequence ID" value="NZ_CAUTCU010000025.1"/>
</dbReference>
<dbReference type="InterPro" id="IPR011250">
    <property type="entry name" value="OMP/PagP_B-barrel"/>
</dbReference>
<reference evidence="4 5" key="1">
    <citation type="submission" date="2018-05" db="EMBL/GenBank/DDBJ databases">
        <title>Draft Genome Sequences for a Diverse set of 7 Haemophilus Species.</title>
        <authorList>
            <person name="Nichols M."/>
            <person name="Topaz N."/>
            <person name="Wang X."/>
            <person name="Wang X."/>
            <person name="Boxrud D."/>
        </authorList>
    </citation>
    <scope>NUCLEOTIDE SEQUENCE [LARGE SCALE GENOMIC DNA]</scope>
    <source>
        <strain evidence="4 5">C2001002503</strain>
    </source>
</reference>
<organism evidence="4 5">
    <name type="scientific">Aggregatibacter segnis</name>
    <dbReference type="NCBI Taxonomy" id="739"/>
    <lineage>
        <taxon>Bacteria</taxon>
        <taxon>Pseudomonadati</taxon>
        <taxon>Pseudomonadota</taxon>
        <taxon>Gammaproteobacteria</taxon>
        <taxon>Pasteurellales</taxon>
        <taxon>Pasteurellaceae</taxon>
        <taxon>Aggregatibacter</taxon>
    </lineage>
</organism>
<dbReference type="EMBL" id="QEPM01000007">
    <property type="protein sequence ID" value="RDE70041.1"/>
    <property type="molecule type" value="Genomic_DNA"/>
</dbReference>
<protein>
    <submittedName>
        <fullName evidence="4">Porin family protein</fullName>
    </submittedName>
</protein>
<dbReference type="Proteomes" id="UP000253998">
    <property type="component" value="Unassembled WGS sequence"/>
</dbReference>
<feature type="signal peptide" evidence="2">
    <location>
        <begin position="1"/>
        <end position="21"/>
    </location>
</feature>
<evidence type="ECO:0000259" key="3">
    <source>
        <dbReference type="Pfam" id="PF13505"/>
    </source>
</evidence>
<keyword evidence="1 2" id="KW-0732">Signal</keyword>
<sequence>MKKLTLLALSAVVLASTSAVASDFTGFGVGVGVGTTKYEDAKRISNVDLIADYGFNHGQNVVGIVEGKLKPHNSTLVDNSNAKVQQKGRLGVGYLLGYRATPSVLPYAKVSAEVVKFDATTTEGRVVTKTTETKAGYGLGAGVKANLAPNFELGLEYLRTGNRFGGDSLKGNTFSTNASYRF</sequence>
<evidence type="ECO:0000256" key="1">
    <source>
        <dbReference type="ARBA" id="ARBA00022729"/>
    </source>
</evidence>
<evidence type="ECO:0000313" key="4">
    <source>
        <dbReference type="EMBL" id="RDE70041.1"/>
    </source>
</evidence>
<feature type="domain" description="Outer membrane protein beta-barrel" evidence="3">
    <location>
        <begin position="8"/>
        <end position="182"/>
    </location>
</feature>
<name>A0A8B2TZ65_9PAST</name>
<dbReference type="SUPFAM" id="SSF56925">
    <property type="entry name" value="OMPA-like"/>
    <property type="match status" value="1"/>
</dbReference>
<feature type="chain" id="PRO_5032311196" evidence="2">
    <location>
        <begin position="22"/>
        <end position="182"/>
    </location>
</feature>
<dbReference type="InterPro" id="IPR006315">
    <property type="entry name" value="OM_autotransptr_brl_dom"/>
</dbReference>
<gene>
    <name evidence="4" type="ORF">DPV83_08970</name>
</gene>
<comment type="caution">
    <text evidence="4">The sequence shown here is derived from an EMBL/GenBank/DDBJ whole genome shotgun (WGS) entry which is preliminary data.</text>
</comment>
<dbReference type="InterPro" id="IPR027385">
    <property type="entry name" value="Beta-barrel_OMP"/>
</dbReference>